<evidence type="ECO:0000256" key="1">
    <source>
        <dbReference type="ARBA" id="ARBA00022723"/>
    </source>
</evidence>
<keyword evidence="2" id="KW-0378">Hydrolase</keyword>
<dbReference type="SUPFAM" id="SSF56300">
    <property type="entry name" value="Metallo-dependent phosphatases"/>
    <property type="match status" value="1"/>
</dbReference>
<keyword evidence="7" id="KW-1185">Reference proteome</keyword>
<dbReference type="RefSeq" id="WP_258387732.1">
    <property type="nucleotide sequence ID" value="NZ_CP091430.1"/>
</dbReference>
<dbReference type="PANTHER" id="PTHR42988:SF2">
    <property type="entry name" value="CYCLIC NUCLEOTIDE PHOSPHODIESTERASE CBUA0032-RELATED"/>
    <property type="match status" value="1"/>
</dbReference>
<dbReference type="Proteomes" id="UP001057877">
    <property type="component" value="Chromosome"/>
</dbReference>
<evidence type="ECO:0000256" key="4">
    <source>
        <dbReference type="ARBA" id="ARBA00025742"/>
    </source>
</evidence>
<dbReference type="Pfam" id="PF00149">
    <property type="entry name" value="Metallophos"/>
    <property type="match status" value="1"/>
</dbReference>
<evidence type="ECO:0000256" key="2">
    <source>
        <dbReference type="ARBA" id="ARBA00022801"/>
    </source>
</evidence>
<dbReference type="Gene3D" id="3.60.21.10">
    <property type="match status" value="1"/>
</dbReference>
<evidence type="ECO:0000313" key="6">
    <source>
        <dbReference type="EMBL" id="UVI31670.1"/>
    </source>
</evidence>
<dbReference type="InterPro" id="IPR029052">
    <property type="entry name" value="Metallo-depent_PP-like"/>
</dbReference>
<feature type="domain" description="Calcineurin-like phosphoesterase" evidence="5">
    <location>
        <begin position="3"/>
        <end position="214"/>
    </location>
</feature>
<keyword evidence="1" id="KW-0479">Metal-binding</keyword>
<gene>
    <name evidence="6" type="ORF">L1F29_07595</name>
</gene>
<accession>A0ABY5SDS8</accession>
<dbReference type="PANTHER" id="PTHR42988">
    <property type="entry name" value="PHOSPHOHYDROLASE"/>
    <property type="match status" value="1"/>
</dbReference>
<proteinExistence type="inferred from homology"/>
<dbReference type="InterPro" id="IPR004843">
    <property type="entry name" value="Calcineurin-like_PHP"/>
</dbReference>
<dbReference type="EMBL" id="CP091430">
    <property type="protein sequence ID" value="UVI31670.1"/>
    <property type="molecule type" value="Genomic_DNA"/>
</dbReference>
<keyword evidence="3" id="KW-0408">Iron</keyword>
<organism evidence="6 7">
    <name type="scientific">Paenibacillus spongiae</name>
    <dbReference type="NCBI Taxonomy" id="2909671"/>
    <lineage>
        <taxon>Bacteria</taxon>
        <taxon>Bacillati</taxon>
        <taxon>Bacillota</taxon>
        <taxon>Bacilli</taxon>
        <taxon>Bacillales</taxon>
        <taxon>Paenibacillaceae</taxon>
        <taxon>Paenibacillus</taxon>
    </lineage>
</organism>
<name>A0ABY5SDS8_9BACL</name>
<evidence type="ECO:0000256" key="3">
    <source>
        <dbReference type="ARBA" id="ARBA00023004"/>
    </source>
</evidence>
<dbReference type="InterPro" id="IPR050884">
    <property type="entry name" value="CNP_phosphodiesterase-III"/>
</dbReference>
<sequence>MTRFIYLSDTHIGADIVGFQQQPAYPDKLEELLAAVAEHARKGEIDFVLHGGDMVDTCTPAAIERAKQLFDLPVPVYLSLGNHDLDRKDALSLWLTLAPEFFAGQSPQYTIEHGDCVIHVTPNQWESGVPYYWSSRQEAYFLDDQLPLLEESIARYKGGNQWLAIHNPIYGVSMEQSGSDRIIHDVPPAFQEAIVHIVESYPEVRGVLSGHNHINTLKHTEAGVYLTASSFIEAPFEYKIMEATQQSVSIHTHAVNGLSFKADYNSGRSFVQGREVDRSLLWRFS</sequence>
<evidence type="ECO:0000259" key="5">
    <source>
        <dbReference type="Pfam" id="PF00149"/>
    </source>
</evidence>
<protein>
    <submittedName>
        <fullName evidence="6">Metallophosphoesterase</fullName>
    </submittedName>
</protein>
<evidence type="ECO:0000313" key="7">
    <source>
        <dbReference type="Proteomes" id="UP001057877"/>
    </source>
</evidence>
<comment type="similarity">
    <text evidence="4">Belongs to the cyclic nucleotide phosphodiesterase class-III family.</text>
</comment>
<reference evidence="6" key="1">
    <citation type="submission" date="2022-01" db="EMBL/GenBank/DDBJ databases">
        <title>Paenibacillus spongiae sp. nov., isolated from marine sponge.</title>
        <authorList>
            <person name="Li Z."/>
            <person name="Zhang M."/>
        </authorList>
    </citation>
    <scope>NUCLEOTIDE SEQUENCE</scope>
    <source>
        <strain evidence="6">PHS-Z3</strain>
    </source>
</reference>